<protein>
    <submittedName>
        <fullName evidence="2">Uncharacterized protein</fullName>
    </submittedName>
</protein>
<name>A0A4S2N7D9_9PEZI</name>
<accession>A0A4S2N7D9</accession>
<dbReference type="InParanoid" id="A0A4S2N7D9"/>
<keyword evidence="3" id="KW-1185">Reference proteome</keyword>
<evidence type="ECO:0000313" key="3">
    <source>
        <dbReference type="Proteomes" id="UP000298138"/>
    </source>
</evidence>
<evidence type="ECO:0000256" key="1">
    <source>
        <dbReference type="SAM" id="SignalP"/>
    </source>
</evidence>
<proteinExistence type="predicted"/>
<reference evidence="2 3" key="1">
    <citation type="submission" date="2019-04" db="EMBL/GenBank/DDBJ databases">
        <title>Comparative genomics and transcriptomics to analyze fruiting body development in filamentous ascomycetes.</title>
        <authorList>
            <consortium name="DOE Joint Genome Institute"/>
            <person name="Lutkenhaus R."/>
            <person name="Traeger S."/>
            <person name="Breuer J."/>
            <person name="Kuo A."/>
            <person name="Lipzen A."/>
            <person name="Pangilinan J."/>
            <person name="Dilworth D."/>
            <person name="Sandor L."/>
            <person name="Poggeler S."/>
            <person name="Barry K."/>
            <person name="Grigoriev I.V."/>
            <person name="Nowrousian M."/>
        </authorList>
    </citation>
    <scope>NUCLEOTIDE SEQUENCE [LARGE SCALE GENOMIC DNA]</scope>
    <source>
        <strain evidence="2 3">CBS 389.68</strain>
    </source>
</reference>
<gene>
    <name evidence="2" type="ORF">EX30DRAFT_19845</name>
</gene>
<sequence>MNWIPFSLALLILAHILPRGRIITIIFGTNCPRPSPMPPIPTPFFFIAFGRPLPELVSGVPRIGGDVGPGVSGIFRARGARAPAVAAVAGAFFAVACITLLRDGLVVLVDAGVDGALGVFRVGAHDGGLGLRLGLGS</sequence>
<feature type="chain" id="PRO_5020484608" evidence="1">
    <location>
        <begin position="23"/>
        <end position="137"/>
    </location>
</feature>
<dbReference type="AlphaFoldDB" id="A0A4S2N7D9"/>
<dbReference type="EMBL" id="ML220112">
    <property type="protein sequence ID" value="TGZ85269.1"/>
    <property type="molecule type" value="Genomic_DNA"/>
</dbReference>
<organism evidence="2 3">
    <name type="scientific">Ascodesmis nigricans</name>
    <dbReference type="NCBI Taxonomy" id="341454"/>
    <lineage>
        <taxon>Eukaryota</taxon>
        <taxon>Fungi</taxon>
        <taxon>Dikarya</taxon>
        <taxon>Ascomycota</taxon>
        <taxon>Pezizomycotina</taxon>
        <taxon>Pezizomycetes</taxon>
        <taxon>Pezizales</taxon>
        <taxon>Ascodesmidaceae</taxon>
        <taxon>Ascodesmis</taxon>
    </lineage>
</organism>
<keyword evidence="1" id="KW-0732">Signal</keyword>
<feature type="signal peptide" evidence="1">
    <location>
        <begin position="1"/>
        <end position="22"/>
    </location>
</feature>
<dbReference type="Proteomes" id="UP000298138">
    <property type="component" value="Unassembled WGS sequence"/>
</dbReference>
<evidence type="ECO:0000313" key="2">
    <source>
        <dbReference type="EMBL" id="TGZ85269.1"/>
    </source>
</evidence>